<dbReference type="Proteomes" id="UP000282582">
    <property type="component" value="Unassembled WGS sequence"/>
</dbReference>
<evidence type="ECO:0000256" key="3">
    <source>
        <dbReference type="PIRSR" id="PIRSR000097-1"/>
    </source>
</evidence>
<feature type="binding site" evidence="4">
    <location>
        <position position="127"/>
    </location>
    <ligand>
        <name>substrate</name>
    </ligand>
</feature>
<evidence type="ECO:0000313" key="8">
    <source>
        <dbReference type="Proteomes" id="UP000282582"/>
    </source>
</evidence>
<evidence type="ECO:0000256" key="1">
    <source>
        <dbReference type="ARBA" id="ARBA00007905"/>
    </source>
</evidence>
<evidence type="ECO:0000313" key="7">
    <source>
        <dbReference type="EMBL" id="RMY03265.1"/>
    </source>
</evidence>
<dbReference type="PIRSF" id="PIRSF000097">
    <property type="entry name" value="AKR"/>
    <property type="match status" value="1"/>
</dbReference>
<comment type="similarity">
    <text evidence="1">Belongs to the aldo/keto reductase family.</text>
</comment>
<dbReference type="Gene3D" id="3.20.20.100">
    <property type="entry name" value="NADP-dependent oxidoreductase domain"/>
    <property type="match status" value="1"/>
</dbReference>
<feature type="site" description="Lowers pKa of active site Tyr" evidence="5">
    <location>
        <position position="86"/>
    </location>
</feature>
<accession>A0A3M6YJM3</accession>
<dbReference type="AlphaFoldDB" id="A0A3M6YJM3"/>
<dbReference type="InterPro" id="IPR020471">
    <property type="entry name" value="AKR"/>
</dbReference>
<dbReference type="InterPro" id="IPR023210">
    <property type="entry name" value="NADP_OxRdtase_dom"/>
</dbReference>
<name>A0A3M6YJM3_HORWE</name>
<evidence type="ECO:0000256" key="4">
    <source>
        <dbReference type="PIRSR" id="PIRSR000097-2"/>
    </source>
</evidence>
<reference evidence="7 8" key="1">
    <citation type="journal article" date="2018" name="BMC Genomics">
        <title>Genomic evidence for intraspecific hybridization in a clonal and extremely halotolerant yeast.</title>
        <authorList>
            <person name="Gostincar C."/>
            <person name="Stajich J.E."/>
            <person name="Zupancic J."/>
            <person name="Zalar P."/>
            <person name="Gunde-Cimerman N."/>
        </authorList>
    </citation>
    <scope>NUCLEOTIDE SEQUENCE [LARGE SCALE GENOMIC DNA]</scope>
    <source>
        <strain evidence="7 8">EXF-6654</strain>
    </source>
</reference>
<dbReference type="GO" id="GO:0016491">
    <property type="term" value="F:oxidoreductase activity"/>
    <property type="evidence" value="ECO:0007669"/>
    <property type="project" value="UniProtKB-KW"/>
</dbReference>
<dbReference type="InterPro" id="IPR036812">
    <property type="entry name" value="NAD(P)_OxRdtase_dom_sf"/>
</dbReference>
<comment type="caution">
    <text evidence="7">The sequence shown here is derived from an EMBL/GenBank/DDBJ whole genome shotgun (WGS) entry which is preliminary data.</text>
</comment>
<protein>
    <recommendedName>
        <fullName evidence="6">NADP-dependent oxidoreductase domain-containing protein</fullName>
    </recommendedName>
</protein>
<feature type="active site" description="Proton donor" evidence="3">
    <location>
        <position position="56"/>
    </location>
</feature>
<gene>
    <name evidence="7" type="ORF">D0868_07553</name>
</gene>
<evidence type="ECO:0000256" key="2">
    <source>
        <dbReference type="ARBA" id="ARBA00023002"/>
    </source>
</evidence>
<evidence type="ECO:0000259" key="6">
    <source>
        <dbReference type="Pfam" id="PF00248"/>
    </source>
</evidence>
<dbReference type="PANTHER" id="PTHR11732">
    <property type="entry name" value="ALDO/KETO REDUCTASE"/>
    <property type="match status" value="1"/>
</dbReference>
<dbReference type="EMBL" id="QWIK01000626">
    <property type="protein sequence ID" value="RMY03265.1"/>
    <property type="molecule type" value="Genomic_DNA"/>
</dbReference>
<feature type="domain" description="NADP-dependent oxidoreductase" evidence="6">
    <location>
        <begin position="23"/>
        <end position="300"/>
    </location>
</feature>
<organism evidence="7 8">
    <name type="scientific">Hortaea werneckii</name>
    <name type="common">Black yeast</name>
    <name type="synonym">Cladosporium werneckii</name>
    <dbReference type="NCBI Taxonomy" id="91943"/>
    <lineage>
        <taxon>Eukaryota</taxon>
        <taxon>Fungi</taxon>
        <taxon>Dikarya</taxon>
        <taxon>Ascomycota</taxon>
        <taxon>Pezizomycotina</taxon>
        <taxon>Dothideomycetes</taxon>
        <taxon>Dothideomycetidae</taxon>
        <taxon>Mycosphaerellales</taxon>
        <taxon>Teratosphaeriaceae</taxon>
        <taxon>Hortaea</taxon>
    </lineage>
</organism>
<dbReference type="PRINTS" id="PR00069">
    <property type="entry name" value="ALDKETRDTASE"/>
</dbReference>
<dbReference type="SUPFAM" id="SSF51430">
    <property type="entry name" value="NAD(P)-linked oxidoreductase"/>
    <property type="match status" value="1"/>
</dbReference>
<sequence>MADLPNYKGKTVKLNTGAKIPQLGFGTWQSAPGEVGTAVYEALKAGYRHLDLARIYQNQPEVAEGMKRAYAEVPGLKREDIFITSKLWNIDHRPQDVGPALDECLKELQLDYLDVSPVYWIQLYLIHWPVAFKQNGRVLMPKKNENEIDLDMDVSLVDTWKAMLELPKSKAKAVGVSNFTVEMLEAVTKATGVTPAANQVERHPLIPDLRLMEYCAQKGIHVTAYSAFGNNTVGEPLLITHPEIKKIAEKLGVTPANVIIAWSQLGEHSVIPKSVTPSRIRDNFKEIELSQEDIKAIDAIGKTPKRYNVPYSYNPKWNINIWNDEKEVGATQTPVTG</sequence>
<evidence type="ECO:0000256" key="5">
    <source>
        <dbReference type="PIRSR" id="PIRSR000097-3"/>
    </source>
</evidence>
<dbReference type="FunFam" id="3.20.20.100:FF:000007">
    <property type="entry name" value="NAD(P)H-dependent D-xylose reductase xyl1"/>
    <property type="match status" value="1"/>
</dbReference>
<dbReference type="Pfam" id="PF00248">
    <property type="entry name" value="Aldo_ket_red"/>
    <property type="match status" value="1"/>
</dbReference>
<proteinExistence type="inferred from homology"/>
<keyword evidence="2" id="KW-0560">Oxidoreductase</keyword>